<feature type="domain" description="DUF7373" evidence="1">
    <location>
        <begin position="39"/>
        <end position="229"/>
    </location>
</feature>
<feature type="domain" description="DUF7373" evidence="2">
    <location>
        <begin position="244"/>
        <end position="364"/>
    </location>
</feature>
<dbReference type="InterPro" id="IPR055797">
    <property type="entry name" value="DUF7373"/>
</dbReference>
<keyword evidence="4" id="KW-1185">Reference proteome</keyword>
<evidence type="ECO:0000313" key="3">
    <source>
        <dbReference type="EMBL" id="GGL24129.1"/>
    </source>
</evidence>
<evidence type="ECO:0000259" key="2">
    <source>
        <dbReference type="Pfam" id="PF24092"/>
    </source>
</evidence>
<comment type="caution">
    <text evidence="3">The sequence shown here is derived from an EMBL/GenBank/DDBJ whole genome shotgun (WGS) entry which is preliminary data.</text>
</comment>
<evidence type="ECO:0000313" key="4">
    <source>
        <dbReference type="Proteomes" id="UP000638263"/>
    </source>
</evidence>
<dbReference type="Pfam" id="PF24092">
    <property type="entry name" value="DUF7373_C"/>
    <property type="match status" value="1"/>
</dbReference>
<dbReference type="InterPro" id="IPR056463">
    <property type="entry name" value="DUF7373_C"/>
</dbReference>
<dbReference type="AlphaFoldDB" id="A0A917VWX5"/>
<accession>A0A917VWX5</accession>
<sequence>MATGCGIGTGDSAEDPGVDVAALQTGNYRTTPRTPEELRTPATIDIQESLRLGEYVPLIMETSPKLVFSRVKYQKKMFTRVDPPNIVDNFSTVAPGFVAGWETIGQRREDELHGRSVDLTVMQFTTSEHAAAAVKALADGIWHSRYPPVGTLPIPGYADAQGQARQYGAISAAAARDEFVLWTYIGGGVDIPPNQNELADLAGKVFDAQFERLQDYDPTPENELAELPVDRDGLLGYALPASDGVAEAVLSANTALHLLQRPDLTKRAFEDAQVDLVVFGETEFYRAGDDRAADRLHAYFMTQLDSEYRTVDDPPGMPDAHCVENPDTTGSLKCLFTVGRYAAIVAGTQIQELHQKASAQYTLLDLAP</sequence>
<protein>
    <submittedName>
        <fullName evidence="3">Uncharacterized protein</fullName>
    </submittedName>
</protein>
<dbReference type="Proteomes" id="UP000638263">
    <property type="component" value="Unassembled WGS sequence"/>
</dbReference>
<dbReference type="Pfam" id="PF24088">
    <property type="entry name" value="DUF7373"/>
    <property type="match status" value="1"/>
</dbReference>
<proteinExistence type="predicted"/>
<reference evidence="3" key="1">
    <citation type="journal article" date="2014" name="Int. J. Syst. Evol. Microbiol.">
        <title>Complete genome sequence of Corynebacterium casei LMG S-19264T (=DSM 44701T), isolated from a smear-ripened cheese.</title>
        <authorList>
            <consortium name="US DOE Joint Genome Institute (JGI-PGF)"/>
            <person name="Walter F."/>
            <person name="Albersmeier A."/>
            <person name="Kalinowski J."/>
            <person name="Ruckert C."/>
        </authorList>
    </citation>
    <scope>NUCLEOTIDE SEQUENCE</scope>
    <source>
        <strain evidence="3">CGMCC 4.3508</strain>
    </source>
</reference>
<organism evidence="3 4">
    <name type="scientific">Nocardia jinanensis</name>
    <dbReference type="NCBI Taxonomy" id="382504"/>
    <lineage>
        <taxon>Bacteria</taxon>
        <taxon>Bacillati</taxon>
        <taxon>Actinomycetota</taxon>
        <taxon>Actinomycetes</taxon>
        <taxon>Mycobacteriales</taxon>
        <taxon>Nocardiaceae</taxon>
        <taxon>Nocardia</taxon>
    </lineage>
</organism>
<gene>
    <name evidence="3" type="ORF">GCM10011588_43650</name>
</gene>
<reference evidence="3" key="2">
    <citation type="submission" date="2020-09" db="EMBL/GenBank/DDBJ databases">
        <authorList>
            <person name="Sun Q."/>
            <person name="Zhou Y."/>
        </authorList>
    </citation>
    <scope>NUCLEOTIDE SEQUENCE</scope>
    <source>
        <strain evidence="3">CGMCC 4.3508</strain>
    </source>
</reference>
<dbReference type="EMBL" id="BMMH01000009">
    <property type="protein sequence ID" value="GGL24129.1"/>
    <property type="molecule type" value="Genomic_DNA"/>
</dbReference>
<name>A0A917VWX5_9NOCA</name>
<evidence type="ECO:0000259" key="1">
    <source>
        <dbReference type="Pfam" id="PF24088"/>
    </source>
</evidence>